<sequence>MASRIAASSPHRYFLRHFFLKGARDSLHFGQPSRFGRRQAAATSEDRTRDALRMRDASDAARGAVPYAMRMAVERSQSVSQRVTYNPALRRIARPTSRVGPVENHLAAFARQHRSETFLVVVHGEAVRDDRRKIEPALQHRDHLVPRLEHLAPIDALDLEALEDHLVPVDRGLRGRNAEQRDLAAVIHRFEQRRERARHAGHLEPDVEALRHVQVGHHVAQRFARHVHRACRAHLAREFEAIVVDVGDDDVARADVLRDRHRHHADRPRTRDQHVLADEVERQRGVRRVAERIEDRGEIVGDLGRNLERVERGNREVLGERAFAIHADAHRVAAQMAPPRAAVPTEAARDVAFAGYAIADREAAHFLAHLDDLADVLVADVHRHRNRLLRPVVPLPDMDVGAADCGAADLDEDVVVADLRLFHTGEREARPAFEFRQRFHRELPSNDAERLADAHERVDRAIDLLARMRGAHLRADARAAARHDRKRKADHIDALGEQRIGHLRCDLRVAEHHRNDRMLARHEREARRAHLLAEMRAVRAHALAQARALVAREQFEHFQRCGRDARRQRVREQIGTRALPQQLDDLAPRGHVTARRAAQRLAERARDDVDAALDAAILQGAAPVLADEADGVRIVDHHERAVAVGQIAHALQVRDDAVHREYAVGRDQLEARARRVGFAQLRLEIGEVVVLVAKAPGLRQTNAVDDARVIQLVADDRVVFVEQRLEQAAVSVEAARIQNAIVGLQERGQRCLELLVHGLRAADEAHRGHPEPVLLERRLRGGDEARIVREPQVVVRAKIQHVRAAGQPDVGRLRARDLAFGLVETVRANLLEGAA</sequence>
<feature type="region of interest" description="Disordered" evidence="1">
    <location>
        <begin position="34"/>
        <end position="57"/>
    </location>
</feature>
<organism evidence="2 3">
    <name type="scientific">Burkholderia pseudomallei (strain 1710b)</name>
    <dbReference type="NCBI Taxonomy" id="320372"/>
    <lineage>
        <taxon>Bacteria</taxon>
        <taxon>Pseudomonadati</taxon>
        <taxon>Pseudomonadota</taxon>
        <taxon>Betaproteobacteria</taxon>
        <taxon>Burkholderiales</taxon>
        <taxon>Burkholderiaceae</taxon>
        <taxon>Burkholderia</taxon>
        <taxon>pseudomallei group</taxon>
    </lineage>
</organism>
<protein>
    <submittedName>
        <fullName evidence="2">Uncharacterized protein</fullName>
    </submittedName>
</protein>
<dbReference type="EMBL" id="CP000125">
    <property type="protein sequence ID" value="ABA51354.1"/>
    <property type="molecule type" value="Genomic_DNA"/>
</dbReference>
<accession>Q3JID5</accession>
<dbReference type="Proteomes" id="UP000002700">
    <property type="component" value="Chromosome II"/>
</dbReference>
<evidence type="ECO:0000313" key="3">
    <source>
        <dbReference type="Proteomes" id="UP000002700"/>
    </source>
</evidence>
<feature type="compositionally biased region" description="Basic and acidic residues" evidence="1">
    <location>
        <begin position="44"/>
        <end position="57"/>
    </location>
</feature>
<dbReference type="AlphaFoldDB" id="Q3JID5"/>
<dbReference type="KEGG" id="bpm:BURPS1710b_A1511"/>
<evidence type="ECO:0000313" key="2">
    <source>
        <dbReference type="EMBL" id="ABA51354.1"/>
    </source>
</evidence>
<dbReference type="EnsemblBacteria" id="ABA51354">
    <property type="protein sequence ID" value="ABA51354"/>
    <property type="gene ID" value="BURPS1710b_A1511"/>
</dbReference>
<dbReference type="HOGENOM" id="CLU_340015_0_0_4"/>
<proteinExistence type="predicted"/>
<name>Q3JID5_BURP1</name>
<evidence type="ECO:0000256" key="1">
    <source>
        <dbReference type="SAM" id="MobiDB-lite"/>
    </source>
</evidence>
<gene>
    <name evidence="2" type="ordered locus">BURPS1710b_A1511</name>
</gene>
<reference evidence="2 3" key="1">
    <citation type="submission" date="2005-09" db="EMBL/GenBank/DDBJ databases">
        <authorList>
            <person name="Woods D.E."/>
            <person name="Nierman W.C."/>
        </authorList>
    </citation>
    <scope>NUCLEOTIDE SEQUENCE [LARGE SCALE GENOMIC DNA]</scope>
    <source>
        <strain evidence="2 3">1710b</strain>
    </source>
</reference>